<evidence type="ECO:0000259" key="3">
    <source>
        <dbReference type="Pfam" id="PF18962"/>
    </source>
</evidence>
<evidence type="ECO:0000313" key="4">
    <source>
        <dbReference type="EMBL" id="AWH86628.1"/>
    </source>
</evidence>
<sequence length="478" mass="50392">MKKSLLSNFLKGAALLGITLLSGNVKAQTQLTVDANAAYIGYVNIFENNAGQGYLWGSPWGVADLKTVVNTADNTLSLYPNYNLYGTGDDPTYWTNGDMGNKIVEASTYIEDNNLLGQNIVFSGNVNSNNLAAGYTGTAFIKVLDAGYAMLSYQTAELDAGNFTITTNVADFPAGAHVQYGFAIRGLNGNPAMEAANGKVVVTAGAPVIEEPGNDATIVTVDTAAAQIGYVNVFENNAGQGYLWGSPWGVADLKSVINTTDNQISLYPNYNLYGTGDDPAYWTNGDLGNKILEASTYVEDNSLLGHTITFNGNTISNTLVAGYEALVFIKVMDAGYATLDYVHEPLVAGTAFSVTSHAESFPTAAHIQYGFSVKGLNGNPAMEAANGYAVVGAATAGVKDFSKNTVVMFPNPASNVLNFASENAIDGIQVYNVMGQKVIDAKPAQTNASVDVSGLTNGVYIVNTTINGKQSSARFIKQ</sequence>
<proteinExistence type="predicted"/>
<name>A0A2S1R1S6_9FLAO</name>
<dbReference type="Proteomes" id="UP000244929">
    <property type="component" value="Chromosome"/>
</dbReference>
<dbReference type="KEGG" id="falb:HYN59_16600"/>
<keyword evidence="5" id="KW-1185">Reference proteome</keyword>
<dbReference type="NCBIfam" id="TIGR04183">
    <property type="entry name" value="Por_Secre_tail"/>
    <property type="match status" value="1"/>
</dbReference>
<feature type="signal peptide" evidence="2">
    <location>
        <begin position="1"/>
        <end position="27"/>
    </location>
</feature>
<organism evidence="4 5">
    <name type="scientific">Flavobacterium album</name>
    <dbReference type="NCBI Taxonomy" id="2175091"/>
    <lineage>
        <taxon>Bacteria</taxon>
        <taxon>Pseudomonadati</taxon>
        <taxon>Bacteroidota</taxon>
        <taxon>Flavobacteriia</taxon>
        <taxon>Flavobacteriales</taxon>
        <taxon>Flavobacteriaceae</taxon>
        <taxon>Flavobacterium</taxon>
    </lineage>
</organism>
<keyword evidence="1 2" id="KW-0732">Signal</keyword>
<evidence type="ECO:0000313" key="5">
    <source>
        <dbReference type="Proteomes" id="UP000244929"/>
    </source>
</evidence>
<dbReference type="RefSeq" id="WP_108779351.1">
    <property type="nucleotide sequence ID" value="NZ_CP029186.1"/>
</dbReference>
<evidence type="ECO:0000256" key="1">
    <source>
        <dbReference type="ARBA" id="ARBA00022729"/>
    </source>
</evidence>
<gene>
    <name evidence="4" type="ORF">HYN59_16600</name>
</gene>
<protein>
    <recommendedName>
        <fullName evidence="3">Secretion system C-terminal sorting domain-containing protein</fullName>
    </recommendedName>
</protein>
<dbReference type="OrthoDB" id="5381604at2"/>
<dbReference type="EMBL" id="CP029186">
    <property type="protein sequence ID" value="AWH86628.1"/>
    <property type="molecule type" value="Genomic_DNA"/>
</dbReference>
<dbReference type="AlphaFoldDB" id="A0A2S1R1S6"/>
<dbReference type="Pfam" id="PF18962">
    <property type="entry name" value="Por_Secre_tail"/>
    <property type="match status" value="1"/>
</dbReference>
<accession>A0A2S1R1S6</accession>
<dbReference type="InterPro" id="IPR026444">
    <property type="entry name" value="Secre_tail"/>
</dbReference>
<reference evidence="4 5" key="1">
    <citation type="submission" date="2018-04" db="EMBL/GenBank/DDBJ databases">
        <title>Genome sequencing of Flavobacterium sp. HYN0059.</title>
        <authorList>
            <person name="Yi H."/>
            <person name="Baek C."/>
        </authorList>
    </citation>
    <scope>NUCLEOTIDE SEQUENCE [LARGE SCALE GENOMIC DNA]</scope>
    <source>
        <strain evidence="4 5">HYN0059</strain>
    </source>
</reference>
<feature type="domain" description="Secretion system C-terminal sorting" evidence="3">
    <location>
        <begin position="408"/>
        <end position="475"/>
    </location>
</feature>
<feature type="chain" id="PRO_5015782173" description="Secretion system C-terminal sorting domain-containing protein" evidence="2">
    <location>
        <begin position="28"/>
        <end position="478"/>
    </location>
</feature>
<evidence type="ECO:0000256" key="2">
    <source>
        <dbReference type="SAM" id="SignalP"/>
    </source>
</evidence>